<proteinExistence type="predicted"/>
<organism evidence="1 2">
    <name type="scientific">Rhizophagus clarus</name>
    <dbReference type="NCBI Taxonomy" id="94130"/>
    <lineage>
        <taxon>Eukaryota</taxon>
        <taxon>Fungi</taxon>
        <taxon>Fungi incertae sedis</taxon>
        <taxon>Mucoromycota</taxon>
        <taxon>Glomeromycotina</taxon>
        <taxon>Glomeromycetes</taxon>
        <taxon>Glomerales</taxon>
        <taxon>Glomeraceae</taxon>
        <taxon>Rhizophagus</taxon>
    </lineage>
</organism>
<dbReference type="AlphaFoldDB" id="A0A2Z6RRX4"/>
<evidence type="ECO:0008006" key="3">
    <source>
        <dbReference type="Google" id="ProtNLM"/>
    </source>
</evidence>
<evidence type="ECO:0000313" key="2">
    <source>
        <dbReference type="Proteomes" id="UP000247702"/>
    </source>
</evidence>
<protein>
    <recommendedName>
        <fullName evidence="3">F-box domain-containing protein</fullName>
    </recommendedName>
</protein>
<keyword evidence="2" id="KW-1185">Reference proteome</keyword>
<sequence>MKLIRDIFYLILEELQDDKRTLYSSLTVNKTWWEIIIRILWKNPWKYITDEFKEFSFFVIIISHLSDESKNNLKIQGIDLPTVSSQKLLFNYISFCRHLNFNALDKIFTTIRIKYHYSNSTLIILKNEIYKLFINENTKFIHHLYIPQQFDYCIPGAQNCFSDIVFLSCSTNIKDDVLNGLTKICKSVKELELLISDSNNNYGITRLIDIPTNLINVRFITNHPSTGLFAYYLDINNKLFYKILEDSLIKRSNTIRYFKMTKQPTINILSSLIYLVRLELCGGRYHPWNCLENLTLPFLQILKASYVPVKPLTCLIGNTSGSLVEIKIDYTNHNEIDNKRIIQVIYHNCPSLKYLKLEIISDNIPELENLLINCQSLIRLYILFNELKFNWNNLFNILTELSPSSLFKFKFFSSYASPNLDSFKIFLSNWKGRKPLLLKFSIMKNIEEEYSTLIEKYKSEGVINKCTLVIIGGFNSSKKIVID</sequence>
<reference evidence="1 2" key="1">
    <citation type="submission" date="2017-11" db="EMBL/GenBank/DDBJ databases">
        <title>The genome of Rhizophagus clarus HR1 reveals common genetic basis of auxotrophy among arbuscular mycorrhizal fungi.</title>
        <authorList>
            <person name="Kobayashi Y."/>
        </authorList>
    </citation>
    <scope>NUCLEOTIDE SEQUENCE [LARGE SCALE GENOMIC DNA]</scope>
    <source>
        <strain evidence="1 2">HR1</strain>
    </source>
</reference>
<name>A0A2Z6RRX4_9GLOM</name>
<comment type="caution">
    <text evidence="1">The sequence shown here is derived from an EMBL/GenBank/DDBJ whole genome shotgun (WGS) entry which is preliminary data.</text>
</comment>
<evidence type="ECO:0000313" key="1">
    <source>
        <dbReference type="EMBL" id="GBC05001.1"/>
    </source>
</evidence>
<dbReference type="Proteomes" id="UP000247702">
    <property type="component" value="Unassembled WGS sequence"/>
</dbReference>
<dbReference type="EMBL" id="BEXD01003981">
    <property type="protein sequence ID" value="GBC05001.1"/>
    <property type="molecule type" value="Genomic_DNA"/>
</dbReference>
<accession>A0A2Z6RRX4</accession>
<gene>
    <name evidence="1" type="ORF">RclHR1_00060014</name>
</gene>